<dbReference type="Gene3D" id="3.30.70.270">
    <property type="match status" value="1"/>
</dbReference>
<dbReference type="InterPro" id="IPR052163">
    <property type="entry name" value="DGC-Regulatory_Protein"/>
</dbReference>
<evidence type="ECO:0000313" key="3">
    <source>
        <dbReference type="EMBL" id="STX50050.1"/>
    </source>
</evidence>
<evidence type="ECO:0000313" key="4">
    <source>
        <dbReference type="Proteomes" id="UP000254794"/>
    </source>
</evidence>
<protein>
    <submittedName>
        <fullName evidence="3">Sensory box/GGDEF family protein</fullName>
        <ecNumber evidence="3">2.7.7.65</ecNumber>
    </submittedName>
</protein>
<dbReference type="CDD" id="cd01949">
    <property type="entry name" value="GGDEF"/>
    <property type="match status" value="1"/>
</dbReference>
<dbReference type="InterPro" id="IPR029016">
    <property type="entry name" value="GAF-like_dom_sf"/>
</dbReference>
<dbReference type="RefSeq" id="WP_115329525.1">
    <property type="nucleotide sequence ID" value="NZ_CAAAHP010000003.1"/>
</dbReference>
<evidence type="ECO:0000256" key="1">
    <source>
        <dbReference type="ARBA" id="ARBA00001946"/>
    </source>
</evidence>
<dbReference type="FunFam" id="3.30.70.270:FF:000001">
    <property type="entry name" value="Diguanylate cyclase domain protein"/>
    <property type="match status" value="1"/>
</dbReference>
<organism evidence="3 4">
    <name type="scientific">Legionella busanensis</name>
    <dbReference type="NCBI Taxonomy" id="190655"/>
    <lineage>
        <taxon>Bacteria</taxon>
        <taxon>Pseudomonadati</taxon>
        <taxon>Pseudomonadota</taxon>
        <taxon>Gammaproteobacteria</taxon>
        <taxon>Legionellales</taxon>
        <taxon>Legionellaceae</taxon>
        <taxon>Legionella</taxon>
    </lineage>
</organism>
<dbReference type="GO" id="GO:0052621">
    <property type="term" value="F:diguanylate cyclase activity"/>
    <property type="evidence" value="ECO:0007669"/>
    <property type="project" value="UniProtKB-EC"/>
</dbReference>
<keyword evidence="3" id="KW-0808">Transferase</keyword>
<dbReference type="Pfam" id="PF00990">
    <property type="entry name" value="GGDEF"/>
    <property type="match status" value="1"/>
</dbReference>
<dbReference type="Gene3D" id="3.30.450.40">
    <property type="match status" value="1"/>
</dbReference>
<dbReference type="SUPFAM" id="SSF55781">
    <property type="entry name" value="GAF domain-like"/>
    <property type="match status" value="1"/>
</dbReference>
<keyword evidence="4" id="KW-1185">Reference proteome</keyword>
<name>A0A378JIH7_9GAMM</name>
<dbReference type="SMART" id="SM00065">
    <property type="entry name" value="GAF"/>
    <property type="match status" value="1"/>
</dbReference>
<gene>
    <name evidence="3" type="primary">dosC</name>
    <name evidence="3" type="ORF">NCTC13316_00115</name>
</gene>
<dbReference type="EC" id="2.7.7.65" evidence="3"/>
<dbReference type="EMBL" id="UGOD01000001">
    <property type="protein sequence ID" value="STX50050.1"/>
    <property type="molecule type" value="Genomic_DNA"/>
</dbReference>
<reference evidence="3 4" key="1">
    <citation type="submission" date="2018-06" db="EMBL/GenBank/DDBJ databases">
        <authorList>
            <consortium name="Pathogen Informatics"/>
            <person name="Doyle S."/>
        </authorList>
    </citation>
    <scope>NUCLEOTIDE SEQUENCE [LARGE SCALE GENOMIC DNA]</scope>
    <source>
        <strain evidence="3 4">NCTC13316</strain>
    </source>
</reference>
<dbReference type="InterPro" id="IPR043128">
    <property type="entry name" value="Rev_trsase/Diguanyl_cyclase"/>
</dbReference>
<proteinExistence type="predicted"/>
<dbReference type="Proteomes" id="UP000254794">
    <property type="component" value="Unassembled WGS sequence"/>
</dbReference>
<dbReference type="OrthoDB" id="9812358at2"/>
<dbReference type="SMART" id="SM00267">
    <property type="entry name" value="GGDEF"/>
    <property type="match status" value="1"/>
</dbReference>
<dbReference type="AlphaFoldDB" id="A0A378JIH7"/>
<dbReference type="InterPro" id="IPR003018">
    <property type="entry name" value="GAF"/>
</dbReference>
<sequence length="367" mass="41196">MRIKQSAKNSSLQQESAYLKQIIKIQSLLGQANFNLDAFMQLVAEQLQLLTPATGTVIELVEENEMVYQAATGILANHVGLRLNKQGSISGLCVAKKEVLYSEDTKQDERVNSEACKRFGIRSLVVAPLIYESKSIGVLKILSDKPQAFSIKDRHILQLMAGFIASGLAHQILCEANEHILKERTKALKQLHEAQEKSSYLAHHDYLTQLLNRKSFDEILQRSMAHVKRHGCLLGLMYLDIDYFKSINDTYGHVIGDKLLKAFSARIKRSIRESDTFARLGGDEFIILLEELTAEQDAIVIANKLIKKVSDPFKFNDLTLVLTTSIGIAFYRGEEDSATKLLADADYALYQVKQAGRNNVKIYKSSD</sequence>
<keyword evidence="3" id="KW-0548">Nucleotidyltransferase</keyword>
<dbReference type="NCBIfam" id="TIGR00254">
    <property type="entry name" value="GGDEF"/>
    <property type="match status" value="1"/>
</dbReference>
<comment type="cofactor">
    <cofactor evidence="1">
        <name>Mg(2+)</name>
        <dbReference type="ChEBI" id="CHEBI:18420"/>
    </cofactor>
</comment>
<dbReference type="SUPFAM" id="SSF55073">
    <property type="entry name" value="Nucleotide cyclase"/>
    <property type="match status" value="1"/>
</dbReference>
<accession>A0A378JIH7</accession>
<dbReference type="InterPro" id="IPR000160">
    <property type="entry name" value="GGDEF_dom"/>
</dbReference>
<dbReference type="PROSITE" id="PS50887">
    <property type="entry name" value="GGDEF"/>
    <property type="match status" value="1"/>
</dbReference>
<dbReference type="PANTHER" id="PTHR46663">
    <property type="entry name" value="DIGUANYLATE CYCLASE DGCT-RELATED"/>
    <property type="match status" value="1"/>
</dbReference>
<dbReference type="InterPro" id="IPR029787">
    <property type="entry name" value="Nucleotide_cyclase"/>
</dbReference>
<feature type="domain" description="GGDEF" evidence="2">
    <location>
        <begin position="232"/>
        <end position="365"/>
    </location>
</feature>
<dbReference type="PANTHER" id="PTHR46663:SF4">
    <property type="entry name" value="DIGUANYLATE CYCLASE DGCT-RELATED"/>
    <property type="match status" value="1"/>
</dbReference>
<evidence type="ECO:0000259" key="2">
    <source>
        <dbReference type="PROSITE" id="PS50887"/>
    </source>
</evidence>
<dbReference type="Pfam" id="PF13185">
    <property type="entry name" value="GAF_2"/>
    <property type="match status" value="1"/>
</dbReference>